<organism evidence="5 6">
    <name type="scientific">Flavobacterium arundinis</name>
    <dbReference type="NCBI Taxonomy" id="3139143"/>
    <lineage>
        <taxon>Bacteria</taxon>
        <taxon>Pseudomonadati</taxon>
        <taxon>Bacteroidota</taxon>
        <taxon>Flavobacteriia</taxon>
        <taxon>Flavobacteriales</taxon>
        <taxon>Flavobacteriaceae</taxon>
        <taxon>Flavobacterium</taxon>
    </lineage>
</organism>
<dbReference type="RefSeq" id="WP_341695756.1">
    <property type="nucleotide sequence ID" value="NZ_JBBYHR010000002.1"/>
</dbReference>
<comment type="caution">
    <text evidence="5">The sequence shown here is derived from an EMBL/GenBank/DDBJ whole genome shotgun (WGS) entry which is preliminary data.</text>
</comment>
<dbReference type="PANTHER" id="PTHR34220:SF7">
    <property type="entry name" value="SENSOR HISTIDINE KINASE YPDA"/>
    <property type="match status" value="1"/>
</dbReference>
<keyword evidence="5" id="KW-0418">Kinase</keyword>
<dbReference type="Pfam" id="PF06580">
    <property type="entry name" value="His_kinase"/>
    <property type="match status" value="1"/>
</dbReference>
<keyword evidence="5" id="KW-0808">Transferase</keyword>
<keyword evidence="1" id="KW-0175">Coiled coil</keyword>
<dbReference type="Proteomes" id="UP001464555">
    <property type="component" value="Unassembled WGS sequence"/>
</dbReference>
<evidence type="ECO:0000256" key="3">
    <source>
        <dbReference type="SAM" id="SignalP"/>
    </source>
</evidence>
<feature type="transmembrane region" description="Helical" evidence="2">
    <location>
        <begin position="347"/>
        <end position="367"/>
    </location>
</feature>
<evidence type="ECO:0000259" key="4">
    <source>
        <dbReference type="Pfam" id="PF06580"/>
    </source>
</evidence>
<evidence type="ECO:0000256" key="1">
    <source>
        <dbReference type="SAM" id="Coils"/>
    </source>
</evidence>
<feature type="coiled-coil region" evidence="1">
    <location>
        <begin position="377"/>
        <end position="409"/>
    </location>
</feature>
<keyword evidence="6" id="KW-1185">Reference proteome</keyword>
<reference evidence="5 6" key="1">
    <citation type="submission" date="2024-04" db="EMBL/GenBank/DDBJ databases">
        <title>Flavobacterium sp. DGU11 16S ribosomal RNA gene Genome sequencing and assembly.</title>
        <authorList>
            <person name="Park S."/>
        </authorList>
    </citation>
    <scope>NUCLEOTIDE SEQUENCE [LARGE SCALE GENOMIC DNA]</scope>
    <source>
        <strain evidence="5 6">DGU11</strain>
    </source>
</reference>
<evidence type="ECO:0000256" key="2">
    <source>
        <dbReference type="SAM" id="Phobius"/>
    </source>
</evidence>
<dbReference type="EMBL" id="JBBYHR010000002">
    <property type="protein sequence ID" value="MEL1243436.1"/>
    <property type="molecule type" value="Genomic_DNA"/>
</dbReference>
<dbReference type="PANTHER" id="PTHR34220">
    <property type="entry name" value="SENSOR HISTIDINE KINASE YPDA"/>
    <property type="match status" value="1"/>
</dbReference>
<dbReference type="InterPro" id="IPR019734">
    <property type="entry name" value="TPR_rpt"/>
</dbReference>
<evidence type="ECO:0000313" key="6">
    <source>
        <dbReference type="Proteomes" id="UP001464555"/>
    </source>
</evidence>
<keyword evidence="2" id="KW-0472">Membrane</keyword>
<evidence type="ECO:0000313" key="5">
    <source>
        <dbReference type="EMBL" id="MEL1243436.1"/>
    </source>
</evidence>
<dbReference type="PROSITE" id="PS51257">
    <property type="entry name" value="PROKAR_LIPOPROTEIN"/>
    <property type="match status" value="1"/>
</dbReference>
<feature type="chain" id="PRO_5047496602" evidence="3">
    <location>
        <begin position="25"/>
        <end position="584"/>
    </location>
</feature>
<dbReference type="InterPro" id="IPR011990">
    <property type="entry name" value="TPR-like_helical_dom_sf"/>
</dbReference>
<dbReference type="Pfam" id="PF13181">
    <property type="entry name" value="TPR_8"/>
    <property type="match status" value="1"/>
</dbReference>
<feature type="domain" description="Signal transduction histidine kinase internal region" evidence="4">
    <location>
        <begin position="402"/>
        <end position="480"/>
    </location>
</feature>
<dbReference type="Pfam" id="PF13424">
    <property type="entry name" value="TPR_12"/>
    <property type="match status" value="1"/>
</dbReference>
<keyword evidence="2" id="KW-1133">Transmembrane helix</keyword>
<dbReference type="Gene3D" id="1.25.40.10">
    <property type="entry name" value="Tetratricopeptide repeat domain"/>
    <property type="match status" value="1"/>
</dbReference>
<gene>
    <name evidence="5" type="ORF">AAEO56_04110</name>
</gene>
<dbReference type="InterPro" id="IPR010559">
    <property type="entry name" value="Sig_transdc_His_kin_internal"/>
</dbReference>
<accession>A0ABU9HTF2</accession>
<dbReference type="SMART" id="SM00028">
    <property type="entry name" value="TPR"/>
    <property type="match status" value="3"/>
</dbReference>
<dbReference type="SUPFAM" id="SSF48452">
    <property type="entry name" value="TPR-like"/>
    <property type="match status" value="1"/>
</dbReference>
<feature type="signal peptide" evidence="3">
    <location>
        <begin position="1"/>
        <end position="24"/>
    </location>
</feature>
<proteinExistence type="predicted"/>
<dbReference type="GO" id="GO:0016301">
    <property type="term" value="F:kinase activity"/>
    <property type="evidence" value="ECO:0007669"/>
    <property type="project" value="UniProtKB-KW"/>
</dbReference>
<protein>
    <submittedName>
        <fullName evidence="5">Histidine kinase</fullName>
    </submittedName>
</protein>
<dbReference type="InterPro" id="IPR050640">
    <property type="entry name" value="Bact_2-comp_sensor_kinase"/>
</dbReference>
<keyword evidence="2" id="KW-0812">Transmembrane</keyword>
<name>A0ABU9HTF2_9FLAO</name>
<keyword evidence="3" id="KW-0732">Signal</keyword>
<sequence>MPVRFLLHIVFSATILLAGCSALAQKQPKDAFRLKIDSLNAVAADHPVAVLREANPMMVEAKKQKRTVDYGLLLMVKGVAETSLGNNAVALKNHMRAYHIFDSIKNNTCKVYSLCSIASVYLNSEDYKKAEDYLYKALAVPGKKDDHSYKTIYVNLGVVYQYGGDAAKSIVYYNKAMPFLEALRDDNGLAVTCHDIAESYNMLGNFKEAEKYELKALDYQKRSGSQNALAIISLALGSLYTDYGHTEKALKYLEAGGKAAFELDSPYYKDIYYQSMAEWHKAKGQYKDEAEYLNKLIHLRDTIHVEETGRIQLALEEEFQNNIKTKEIEILKTQKKLDESKIERNRIWWVVFFTISMLCLAIIVILYRNYKLKQKANKLLGYEKSQLEEQNLRLENENILVQFETLRNQVSPHFLFNSLNALASLIKRDPDKALEFTGVFSKIFRNTLELKDRHLITVGEEIQHVQSYLYLQKMRFGDSLIVDISVPSANLKQYLPPFSLQMGVENAIKHNVITIQQPLTIKVDVADGALVVANNFQPRQHVEDSTGTGIKNIISRYKYLNTAEPVFEVRNDEYIVELPLINEE</sequence>
<feature type="coiled-coil region" evidence="1">
    <location>
        <begin position="316"/>
        <end position="343"/>
    </location>
</feature>